<feature type="signal peptide" evidence="1">
    <location>
        <begin position="1"/>
        <end position="25"/>
    </location>
</feature>
<proteinExistence type="predicted"/>
<keyword evidence="3" id="KW-1185">Reference proteome</keyword>
<dbReference type="PANTHER" id="PTHR39332:SF7">
    <property type="entry name" value="SRPBCC FAMILY PROTEIN"/>
    <property type="match status" value="1"/>
</dbReference>
<dbReference type="SUPFAM" id="SSF55961">
    <property type="entry name" value="Bet v1-like"/>
    <property type="match status" value="1"/>
</dbReference>
<dbReference type="CDD" id="cd07821">
    <property type="entry name" value="PYR_PYL_RCAR_like"/>
    <property type="match status" value="1"/>
</dbReference>
<gene>
    <name evidence="2" type="ORF">Q9291_10300</name>
</gene>
<evidence type="ECO:0000313" key="2">
    <source>
        <dbReference type="EMBL" id="MDP8568238.1"/>
    </source>
</evidence>
<comment type="caution">
    <text evidence="2">The sequence shown here is derived from an EMBL/GenBank/DDBJ whole genome shotgun (WGS) entry which is preliminary data.</text>
</comment>
<evidence type="ECO:0000313" key="3">
    <source>
        <dbReference type="Proteomes" id="UP001225906"/>
    </source>
</evidence>
<sequence length="186" mass="19872">MQLIKSLGIALILSPIALFGISVQAANAPSQQKVIREVVVNASPAKAWAVVKDFSAINKWHPAVVTCTTATKADEAGVELLHRTLTLKGGGTLLEKQTINSDEEMKLEYRIVEGVLPVSGYRSNMQVKAGPGAGESTIVWTGRFYNKANDVHAKPGEDNETAVKAVEGVYDSGLPALKAYIESLPN</sequence>
<dbReference type="EMBL" id="JAVCAP010000021">
    <property type="protein sequence ID" value="MDP8568238.1"/>
    <property type="molecule type" value="Genomic_DNA"/>
</dbReference>
<organism evidence="2 3">
    <name type="scientific">Methylophilus aquaticus</name>
    <dbReference type="NCBI Taxonomy" id="1971610"/>
    <lineage>
        <taxon>Bacteria</taxon>
        <taxon>Pseudomonadati</taxon>
        <taxon>Pseudomonadota</taxon>
        <taxon>Betaproteobacteria</taxon>
        <taxon>Nitrosomonadales</taxon>
        <taxon>Methylophilaceae</taxon>
        <taxon>Methylophilus</taxon>
    </lineage>
</organism>
<evidence type="ECO:0000256" key="1">
    <source>
        <dbReference type="SAM" id="SignalP"/>
    </source>
</evidence>
<dbReference type="Gene3D" id="3.30.530.20">
    <property type="match status" value="1"/>
</dbReference>
<dbReference type="RefSeq" id="WP_306389961.1">
    <property type="nucleotide sequence ID" value="NZ_JAVCAP010000021.1"/>
</dbReference>
<feature type="chain" id="PRO_5045645370" evidence="1">
    <location>
        <begin position="26"/>
        <end position="186"/>
    </location>
</feature>
<dbReference type="Pfam" id="PF10604">
    <property type="entry name" value="Polyketide_cyc2"/>
    <property type="match status" value="1"/>
</dbReference>
<keyword evidence="1" id="KW-0732">Signal</keyword>
<dbReference type="InterPro" id="IPR019587">
    <property type="entry name" value="Polyketide_cyclase/dehydratase"/>
</dbReference>
<accession>A0ABT9JUM7</accession>
<dbReference type="Proteomes" id="UP001225906">
    <property type="component" value="Unassembled WGS sequence"/>
</dbReference>
<name>A0ABT9JUM7_9PROT</name>
<dbReference type="PANTHER" id="PTHR39332">
    <property type="entry name" value="BLL4707 PROTEIN"/>
    <property type="match status" value="1"/>
</dbReference>
<reference evidence="3" key="1">
    <citation type="journal article" date="2019" name="Int. J. Syst. Evol. Microbiol.">
        <title>The Global Catalogue of Microorganisms (GCM) 10K type strain sequencing project: providing services to taxonomists for standard genome sequencing and annotation.</title>
        <authorList>
            <consortium name="The Broad Institute Genomics Platform"/>
            <consortium name="The Broad Institute Genome Sequencing Center for Infectious Disease"/>
            <person name="Wu L."/>
            <person name="Ma J."/>
        </authorList>
    </citation>
    <scope>NUCLEOTIDE SEQUENCE [LARGE SCALE GENOMIC DNA]</scope>
    <source>
        <strain evidence="3">VKM B-3159</strain>
    </source>
</reference>
<dbReference type="InterPro" id="IPR023393">
    <property type="entry name" value="START-like_dom_sf"/>
</dbReference>
<protein>
    <submittedName>
        <fullName evidence="2">SRPBCC family protein</fullName>
    </submittedName>
</protein>